<gene>
    <name evidence="2" type="ORF">ATK06_2214</name>
</gene>
<organism evidence="2 3">
    <name type="scientific">Corynebacterium renale</name>
    <dbReference type="NCBI Taxonomy" id="1724"/>
    <lineage>
        <taxon>Bacteria</taxon>
        <taxon>Bacillati</taxon>
        <taxon>Actinomycetota</taxon>
        <taxon>Actinomycetes</taxon>
        <taxon>Mycobacteriales</taxon>
        <taxon>Corynebacteriaceae</taxon>
        <taxon>Corynebacterium</taxon>
    </lineage>
</organism>
<feature type="transmembrane region" description="Helical" evidence="1">
    <location>
        <begin position="6"/>
        <end position="27"/>
    </location>
</feature>
<feature type="transmembrane region" description="Helical" evidence="1">
    <location>
        <begin position="198"/>
        <end position="218"/>
    </location>
</feature>
<reference evidence="2 3" key="1">
    <citation type="submission" date="2017-10" db="EMBL/GenBank/DDBJ databases">
        <title>Sequencing the genomes of 1000 actinobacteria strains.</title>
        <authorList>
            <person name="Klenk H.-P."/>
        </authorList>
    </citation>
    <scope>NUCLEOTIDE SEQUENCE [LARGE SCALE GENOMIC DNA]</scope>
    <source>
        <strain evidence="2 3">DSM 20688</strain>
    </source>
</reference>
<evidence type="ECO:0000256" key="1">
    <source>
        <dbReference type="SAM" id="Phobius"/>
    </source>
</evidence>
<keyword evidence="1" id="KW-0472">Membrane</keyword>
<evidence type="ECO:0000313" key="2">
    <source>
        <dbReference type="EMBL" id="PFG29080.1"/>
    </source>
</evidence>
<dbReference type="OrthoDB" id="4375110at2"/>
<keyword evidence="3" id="KW-1185">Reference proteome</keyword>
<protein>
    <recommendedName>
        <fullName evidence="4">Sap-like sulfolipid-1-addressing protein</fullName>
    </recommendedName>
</protein>
<evidence type="ECO:0008006" key="4">
    <source>
        <dbReference type="Google" id="ProtNLM"/>
    </source>
</evidence>
<feature type="transmembrane region" description="Helical" evidence="1">
    <location>
        <begin position="155"/>
        <end position="177"/>
    </location>
</feature>
<comment type="caution">
    <text evidence="2">The sequence shown here is derived from an EMBL/GenBank/DDBJ whole genome shotgun (WGS) entry which is preliminary data.</text>
</comment>
<dbReference type="EMBL" id="PDJF01000001">
    <property type="protein sequence ID" value="PFG29080.1"/>
    <property type="molecule type" value="Genomic_DNA"/>
</dbReference>
<evidence type="ECO:0000313" key="3">
    <source>
        <dbReference type="Proteomes" id="UP000221653"/>
    </source>
</evidence>
<keyword evidence="1" id="KW-1133">Transmembrane helix</keyword>
<feature type="transmembrane region" description="Helical" evidence="1">
    <location>
        <begin position="113"/>
        <end position="135"/>
    </location>
</feature>
<keyword evidence="1" id="KW-0812">Transmembrane</keyword>
<dbReference type="RefSeq" id="WP_048380355.1">
    <property type="nucleotide sequence ID" value="NZ_LDYE01000007.1"/>
</dbReference>
<dbReference type="Proteomes" id="UP000221653">
    <property type="component" value="Unassembled WGS sequence"/>
</dbReference>
<name>A0A2A9DT23_9CORY</name>
<accession>A0A2A9DT23</accession>
<feature type="transmembrane region" description="Helical" evidence="1">
    <location>
        <begin position="39"/>
        <end position="63"/>
    </location>
</feature>
<proteinExistence type="predicted"/>
<feature type="transmembrane region" description="Helical" evidence="1">
    <location>
        <begin position="75"/>
        <end position="92"/>
    </location>
</feature>
<sequence length="219" mass="22597">MVQAVSFALLDSINVLLIGVLVALGIIMPAKGRFRAVAAVLILGDWLGVFALATLVTFIFRGLQGWVQSALESPIYGLLLIAVGVVSVVGAWRSTGGEAAMIGRLLKPLKRPSLMTALVGFVLGVVQSATSVPFYAGLLHLSALRLSTPSVLLGLVGYASLALSLPALSAVLVAIVRARPDSWAGRGFAAARAHSARLTSWAGYGVGVILLVMGVAALV</sequence>
<dbReference type="AlphaFoldDB" id="A0A2A9DT23"/>